<feature type="chain" id="PRO_5023110471" evidence="1">
    <location>
        <begin position="24"/>
        <end position="94"/>
    </location>
</feature>
<dbReference type="OrthoDB" id="9975861at2"/>
<organism evidence="2 3">
    <name type="scientific">Posidoniimonas corsicana</name>
    <dbReference type="NCBI Taxonomy" id="1938618"/>
    <lineage>
        <taxon>Bacteria</taxon>
        <taxon>Pseudomonadati</taxon>
        <taxon>Planctomycetota</taxon>
        <taxon>Planctomycetia</taxon>
        <taxon>Pirellulales</taxon>
        <taxon>Lacipirellulaceae</taxon>
        <taxon>Posidoniimonas</taxon>
    </lineage>
</organism>
<keyword evidence="3" id="KW-1185">Reference proteome</keyword>
<protein>
    <submittedName>
        <fullName evidence="2">Uncharacterized protein</fullName>
    </submittedName>
</protein>
<gene>
    <name evidence="2" type="ORF">KOR34_18860</name>
</gene>
<evidence type="ECO:0000313" key="2">
    <source>
        <dbReference type="EMBL" id="TWT36941.1"/>
    </source>
</evidence>
<keyword evidence="1" id="KW-0732">Signal</keyword>
<dbReference type="Proteomes" id="UP000316714">
    <property type="component" value="Unassembled WGS sequence"/>
</dbReference>
<reference evidence="2 3" key="1">
    <citation type="submission" date="2019-02" db="EMBL/GenBank/DDBJ databases">
        <title>Deep-cultivation of Planctomycetes and their phenomic and genomic characterization uncovers novel biology.</title>
        <authorList>
            <person name="Wiegand S."/>
            <person name="Jogler M."/>
            <person name="Boedeker C."/>
            <person name="Pinto D."/>
            <person name="Vollmers J."/>
            <person name="Rivas-Marin E."/>
            <person name="Kohn T."/>
            <person name="Peeters S.H."/>
            <person name="Heuer A."/>
            <person name="Rast P."/>
            <person name="Oberbeckmann S."/>
            <person name="Bunk B."/>
            <person name="Jeske O."/>
            <person name="Meyerdierks A."/>
            <person name="Storesund J.E."/>
            <person name="Kallscheuer N."/>
            <person name="Luecker S."/>
            <person name="Lage O.M."/>
            <person name="Pohl T."/>
            <person name="Merkel B.J."/>
            <person name="Hornburger P."/>
            <person name="Mueller R.-W."/>
            <person name="Bruemmer F."/>
            <person name="Labrenz M."/>
            <person name="Spormann A.M."/>
            <person name="Op Den Camp H."/>
            <person name="Overmann J."/>
            <person name="Amann R."/>
            <person name="Jetten M.S.M."/>
            <person name="Mascher T."/>
            <person name="Medema M.H."/>
            <person name="Devos D.P."/>
            <person name="Kaster A.-K."/>
            <person name="Ovreas L."/>
            <person name="Rohde M."/>
            <person name="Galperin M.Y."/>
            <person name="Jogler C."/>
        </authorList>
    </citation>
    <scope>NUCLEOTIDE SEQUENCE [LARGE SCALE GENOMIC DNA]</scope>
    <source>
        <strain evidence="2 3">KOR34</strain>
    </source>
</reference>
<dbReference type="PROSITE" id="PS51257">
    <property type="entry name" value="PROKAR_LIPOPROTEIN"/>
    <property type="match status" value="1"/>
</dbReference>
<accession>A0A5C5VFQ6</accession>
<dbReference type="RefSeq" id="WP_146564271.1">
    <property type="nucleotide sequence ID" value="NZ_SIHJ01000001.1"/>
</dbReference>
<name>A0A5C5VFQ6_9BACT</name>
<evidence type="ECO:0000256" key="1">
    <source>
        <dbReference type="SAM" id="SignalP"/>
    </source>
</evidence>
<evidence type="ECO:0000313" key="3">
    <source>
        <dbReference type="Proteomes" id="UP000316714"/>
    </source>
</evidence>
<dbReference type="AlphaFoldDB" id="A0A5C5VFQ6"/>
<feature type="signal peptide" evidence="1">
    <location>
        <begin position="1"/>
        <end position="23"/>
    </location>
</feature>
<proteinExistence type="predicted"/>
<dbReference type="EMBL" id="SIHJ01000001">
    <property type="protein sequence ID" value="TWT36941.1"/>
    <property type="molecule type" value="Genomic_DNA"/>
</dbReference>
<sequence precursor="true">MNKTCLALAAAMVITSCSGCCFCRRLFTPRPAVVQPAPLCAPAPAPSCCPSSPCGGCDSCGVSAGYGGSELNYAPMDSPQVIYGNNMLPPGPQG</sequence>
<comment type="caution">
    <text evidence="2">The sequence shown here is derived from an EMBL/GenBank/DDBJ whole genome shotgun (WGS) entry which is preliminary data.</text>
</comment>